<dbReference type="Proteomes" id="UP000271624">
    <property type="component" value="Unassembled WGS sequence"/>
</dbReference>
<name>A0A3S1C9C3_9CYAN</name>
<proteinExistence type="predicted"/>
<keyword evidence="2" id="KW-1185">Reference proteome</keyword>
<dbReference type="EMBL" id="RSCL01000015">
    <property type="protein sequence ID" value="RUT02777.1"/>
    <property type="molecule type" value="Genomic_DNA"/>
</dbReference>
<accession>A0A3S1C9C3</accession>
<dbReference type="AlphaFoldDB" id="A0A3S1C9C3"/>
<sequence length="62" mass="6922">MPIPQDIPQDIKFNAKEKRGSAIYLVWKCQILDYYCCIAGNILLDIGIRGFTLGIAAFSTDV</sequence>
<organism evidence="1 2">
    <name type="scientific">Dulcicalothrix desertica PCC 7102</name>
    <dbReference type="NCBI Taxonomy" id="232991"/>
    <lineage>
        <taxon>Bacteria</taxon>
        <taxon>Bacillati</taxon>
        <taxon>Cyanobacteriota</taxon>
        <taxon>Cyanophyceae</taxon>
        <taxon>Nostocales</taxon>
        <taxon>Calotrichaceae</taxon>
        <taxon>Dulcicalothrix</taxon>
    </lineage>
</organism>
<reference evidence="1" key="1">
    <citation type="submission" date="2018-12" db="EMBL/GenBank/DDBJ databases">
        <authorList>
            <person name="Will S."/>
            <person name="Neumann-Schaal M."/>
            <person name="Henke P."/>
        </authorList>
    </citation>
    <scope>NUCLEOTIDE SEQUENCE</scope>
    <source>
        <strain evidence="1">PCC 7102</strain>
    </source>
</reference>
<evidence type="ECO:0000313" key="2">
    <source>
        <dbReference type="Proteomes" id="UP000271624"/>
    </source>
</evidence>
<comment type="caution">
    <text evidence="1">The sequence shown here is derived from an EMBL/GenBank/DDBJ whole genome shotgun (WGS) entry which is preliminary data.</text>
</comment>
<protein>
    <submittedName>
        <fullName evidence="1">Uncharacterized protein</fullName>
    </submittedName>
</protein>
<reference evidence="1" key="2">
    <citation type="journal article" date="2019" name="Genome Biol. Evol.">
        <title>Day and night: Metabolic profiles and evolutionary relationships of six axenic non-marine cyanobacteria.</title>
        <authorList>
            <person name="Will S.E."/>
            <person name="Henke P."/>
            <person name="Boedeker C."/>
            <person name="Huang S."/>
            <person name="Brinkmann H."/>
            <person name="Rohde M."/>
            <person name="Jarek M."/>
            <person name="Friedl T."/>
            <person name="Seufert S."/>
            <person name="Schumacher M."/>
            <person name="Overmann J."/>
            <person name="Neumann-Schaal M."/>
            <person name="Petersen J."/>
        </authorList>
    </citation>
    <scope>NUCLEOTIDE SEQUENCE [LARGE SCALE GENOMIC DNA]</scope>
    <source>
        <strain evidence="1">PCC 7102</strain>
    </source>
</reference>
<gene>
    <name evidence="1" type="ORF">DSM106972_056970</name>
</gene>
<evidence type="ECO:0000313" key="1">
    <source>
        <dbReference type="EMBL" id="RUT02777.1"/>
    </source>
</evidence>